<evidence type="ECO:0000313" key="6">
    <source>
        <dbReference type="Proteomes" id="UP000834106"/>
    </source>
</evidence>
<sequence>MFVTGARNANLVSASSRPKFGFDPSESCEAVLENISHKLKDAVLTGDHPLLSSLKEQSGFAVRNQLERILSVDDGDTNHVAATLEESNTNTLNVAASGQLIPLIPANGDALLKRSLPDEKLLVAKWNMITTTENVEGWGYEFSIFTCKKKCPPGDCKNEHPSLKGLVGHHDVLPCQRQVPHGDSECQRTNLTTYKVETIILMKQKLIRKVFASVWYNDEKTDISMKKHAFLSSQCTYSQDSLAKIDLCTNCRKGGTLLVCSSNSCLTTFHEGCLGSATIFDAGGKFYCPLCAYHIAISEYNKVKNKASVARKNLATFFRIGTKKRREEVSLRSRRKTKYLPEPDEHLHENSKVNNINISKRTNNTQCREDLIAVSVAEPSVSCAGDNPPSEKK</sequence>
<reference evidence="5" key="1">
    <citation type="submission" date="2023-05" db="EMBL/GenBank/DDBJ databases">
        <authorList>
            <person name="Huff M."/>
        </authorList>
    </citation>
    <scope>NUCLEOTIDE SEQUENCE</scope>
</reference>
<protein>
    <recommendedName>
        <fullName evidence="4">Zinc finger PHD-type domain-containing protein</fullName>
    </recommendedName>
</protein>
<dbReference type="SUPFAM" id="SSF57903">
    <property type="entry name" value="FYVE/PHD zinc finger"/>
    <property type="match status" value="1"/>
</dbReference>
<dbReference type="InterPro" id="IPR001965">
    <property type="entry name" value="Znf_PHD"/>
</dbReference>
<keyword evidence="3" id="KW-0862">Zinc</keyword>
<dbReference type="EMBL" id="OU503040">
    <property type="protein sequence ID" value="CAI9761148.1"/>
    <property type="molecule type" value="Genomic_DNA"/>
</dbReference>
<gene>
    <name evidence="5" type="ORF">FPE_LOCUS8578</name>
</gene>
<dbReference type="PANTHER" id="PTHR47863">
    <property type="entry name" value="RING/FYVE/PHD ZINC FINGER SUPERFAMILY PROTEIN"/>
    <property type="match status" value="1"/>
</dbReference>
<feature type="domain" description="Zinc finger PHD-type" evidence="4">
    <location>
        <begin position="247"/>
        <end position="292"/>
    </location>
</feature>
<dbReference type="GO" id="GO:0008270">
    <property type="term" value="F:zinc ion binding"/>
    <property type="evidence" value="ECO:0007669"/>
    <property type="project" value="UniProtKB-KW"/>
</dbReference>
<keyword evidence="2" id="KW-0863">Zinc-finger</keyword>
<dbReference type="Gene3D" id="3.30.40.10">
    <property type="entry name" value="Zinc/RING finger domain, C3HC4 (zinc finger)"/>
    <property type="match status" value="1"/>
</dbReference>
<name>A0AAD1Z2K5_9LAMI</name>
<organism evidence="5 6">
    <name type="scientific">Fraxinus pennsylvanica</name>
    <dbReference type="NCBI Taxonomy" id="56036"/>
    <lineage>
        <taxon>Eukaryota</taxon>
        <taxon>Viridiplantae</taxon>
        <taxon>Streptophyta</taxon>
        <taxon>Embryophyta</taxon>
        <taxon>Tracheophyta</taxon>
        <taxon>Spermatophyta</taxon>
        <taxon>Magnoliopsida</taxon>
        <taxon>eudicotyledons</taxon>
        <taxon>Gunneridae</taxon>
        <taxon>Pentapetalae</taxon>
        <taxon>asterids</taxon>
        <taxon>lamiids</taxon>
        <taxon>Lamiales</taxon>
        <taxon>Oleaceae</taxon>
        <taxon>Oleeae</taxon>
        <taxon>Fraxinus</taxon>
    </lineage>
</organism>
<dbReference type="InterPro" id="IPR013083">
    <property type="entry name" value="Znf_RING/FYVE/PHD"/>
</dbReference>
<evidence type="ECO:0000256" key="2">
    <source>
        <dbReference type="ARBA" id="ARBA00022771"/>
    </source>
</evidence>
<accession>A0AAD1Z2K5</accession>
<dbReference type="InterPro" id="IPR019786">
    <property type="entry name" value="Zinc_finger_PHD-type_CS"/>
</dbReference>
<evidence type="ECO:0000259" key="4">
    <source>
        <dbReference type="SMART" id="SM00249"/>
    </source>
</evidence>
<dbReference type="AlphaFoldDB" id="A0AAD1Z2K5"/>
<dbReference type="Proteomes" id="UP000834106">
    <property type="component" value="Chromosome 5"/>
</dbReference>
<dbReference type="PROSITE" id="PS01359">
    <property type="entry name" value="ZF_PHD_1"/>
    <property type="match status" value="1"/>
</dbReference>
<evidence type="ECO:0000256" key="1">
    <source>
        <dbReference type="ARBA" id="ARBA00022723"/>
    </source>
</evidence>
<dbReference type="InterPro" id="IPR011011">
    <property type="entry name" value="Znf_FYVE_PHD"/>
</dbReference>
<keyword evidence="6" id="KW-1185">Reference proteome</keyword>
<dbReference type="PANTHER" id="PTHR47863:SF4">
    <property type="entry name" value="RING_FYVE_PHD ZINC FINGER SUPERFAMILY PROTEIN"/>
    <property type="match status" value="1"/>
</dbReference>
<proteinExistence type="predicted"/>
<evidence type="ECO:0000256" key="3">
    <source>
        <dbReference type="ARBA" id="ARBA00022833"/>
    </source>
</evidence>
<evidence type="ECO:0000313" key="5">
    <source>
        <dbReference type="EMBL" id="CAI9761148.1"/>
    </source>
</evidence>
<dbReference type="SMART" id="SM00249">
    <property type="entry name" value="PHD"/>
    <property type="match status" value="1"/>
</dbReference>
<keyword evidence="1" id="KW-0479">Metal-binding</keyword>